<name>A0A081CCE4_PSEA2</name>
<gene>
    <name evidence="1" type="ORF">PAN0_005c2553</name>
</gene>
<dbReference type="Pfam" id="PF04113">
    <property type="entry name" value="Gpi16"/>
    <property type="match status" value="2"/>
</dbReference>
<protein>
    <submittedName>
        <fullName evidence="1">GPI16 subunit GPI transamidase component</fullName>
    </submittedName>
</protein>
<dbReference type="GO" id="GO:0042765">
    <property type="term" value="C:GPI-anchor transamidase complex"/>
    <property type="evidence" value="ECO:0007669"/>
    <property type="project" value="InterPro"/>
</dbReference>
<accession>A0A081CCE4</accession>
<dbReference type="HOGENOM" id="CLU_021459_2_0_1"/>
<proteinExistence type="predicted"/>
<dbReference type="PANTHER" id="PTHR12959:SF11">
    <property type="entry name" value="GPI TRANSAMIDASE COMPONENT PIG-T"/>
    <property type="match status" value="1"/>
</dbReference>
<dbReference type="PANTHER" id="PTHR12959">
    <property type="entry name" value="GPI TRANSAMIDASE COMPONENT PIG-T-RELATED"/>
    <property type="match status" value="1"/>
</dbReference>
<reference evidence="2" key="1">
    <citation type="journal article" date="2014" name="Genome Announc.">
        <title>Draft Genome Sequence of the Yeast Pseudozyma antarctica Type Strain JCM10317, a Producer of the Glycolipid Biosurfactants, Mannosylerythritol Lipids.</title>
        <authorList>
            <person name="Saika A."/>
            <person name="Koike H."/>
            <person name="Hori T."/>
            <person name="Fukuoka T."/>
            <person name="Sato S."/>
            <person name="Habe H."/>
            <person name="Kitamoto D."/>
            <person name="Morita T."/>
        </authorList>
    </citation>
    <scope>NUCLEOTIDE SEQUENCE [LARGE SCALE GENOMIC DNA]</scope>
    <source>
        <strain evidence="2">JCM 10317</strain>
    </source>
</reference>
<dbReference type="InterPro" id="IPR007245">
    <property type="entry name" value="PIG-T"/>
</dbReference>
<sequence>MSRASHRPLRRSKRALFSRLACVALALFLPAAAATASESLGEQLLLKPLADGRVLASFEFTLTSASAGTGSYGLMPRALMQPLDHFGVSELQLALNSGRWRYASWGAPVTTLRRRSSYEETQPGRMGVGEESVASGAELVARFESEPTSEQWKGLTSALAGLFCASLALDERHTTRPQWAYRQEDGRRTLHAMLPTEGVCTENLTPFIKLLPCKNAAGVASLLNPLALFGAPFHGLAVHAARRELGWEVKLTFTTVFAPAVTRDISVRDWSLQSLFGRSLEKACPLADSAVLRVLAPPKTDGAVAHVVAPLPEWPTCSAPGEKRAREYARFFPVLDDEDEVTDGLAASGLLAFETDEERNAYRDRLRTRWAHYLAHTDGEYIYDVATLTRASSECQRAADSEGSLDIRMAWPDEQRFAYPLNTTSPLLTADRTLVGHDQQRGRLEVVLTNADTVPQRVVWFEALGSFVVPYLHTRTHTTQFLPGQAENELMRGIEDFADPVEQVSYQPRSRDAAFVLESIVRIPPRSVVKMSIEVAKAFVPYSQHPPDAHRGFDLAPAIFFPLAPTDPRAKVGALQKYNGAKVVPKTRGRIYTLPKLVELATPDFSFVYTNIIFTSTVVALFFGSTLNTLLRTYTDFVV</sequence>
<dbReference type="OrthoDB" id="331263at2759"/>
<dbReference type="GO" id="GO:0016255">
    <property type="term" value="P:attachment of GPI anchor to protein"/>
    <property type="evidence" value="ECO:0007669"/>
    <property type="project" value="InterPro"/>
</dbReference>
<evidence type="ECO:0000313" key="2">
    <source>
        <dbReference type="Proteomes" id="UP000053758"/>
    </source>
</evidence>
<dbReference type="Proteomes" id="UP000053758">
    <property type="component" value="Unassembled WGS sequence"/>
</dbReference>
<evidence type="ECO:0000313" key="1">
    <source>
        <dbReference type="EMBL" id="GAK64340.1"/>
    </source>
</evidence>
<dbReference type="RefSeq" id="XP_014657280.1">
    <property type="nucleotide sequence ID" value="XM_014801794.1"/>
</dbReference>
<dbReference type="EMBL" id="DF830072">
    <property type="protein sequence ID" value="GAK64340.1"/>
    <property type="molecule type" value="Genomic_DNA"/>
</dbReference>
<organism evidence="1 2">
    <name type="scientific">Pseudozyma antarctica</name>
    <name type="common">Yeast</name>
    <name type="synonym">Candida antarctica</name>
    <dbReference type="NCBI Taxonomy" id="84753"/>
    <lineage>
        <taxon>Eukaryota</taxon>
        <taxon>Fungi</taxon>
        <taxon>Dikarya</taxon>
        <taxon>Basidiomycota</taxon>
        <taxon>Ustilaginomycotina</taxon>
        <taxon>Ustilaginomycetes</taxon>
        <taxon>Ustilaginales</taxon>
        <taxon>Ustilaginaceae</taxon>
        <taxon>Moesziomyces</taxon>
    </lineage>
</organism>
<dbReference type="AlphaFoldDB" id="A0A081CCE4"/>
<dbReference type="GeneID" id="26303340"/>
<keyword evidence="2" id="KW-1185">Reference proteome</keyword>